<keyword evidence="4" id="KW-1185">Reference proteome</keyword>
<dbReference type="PROSITE" id="PS50164">
    <property type="entry name" value="GIY_YIG"/>
    <property type="match status" value="1"/>
</dbReference>
<evidence type="ECO:0000313" key="4">
    <source>
        <dbReference type="Proteomes" id="UP000632377"/>
    </source>
</evidence>
<comment type="caution">
    <text evidence="3">The sequence shown here is derived from an EMBL/GenBank/DDBJ whole genome shotgun (WGS) entry which is preliminary data.</text>
</comment>
<dbReference type="Gene3D" id="3.40.1440.10">
    <property type="entry name" value="GIY-YIG endonuclease"/>
    <property type="match status" value="1"/>
</dbReference>
<dbReference type="InterPro" id="IPR006350">
    <property type="entry name" value="Intron_endoG1"/>
</dbReference>
<dbReference type="CDD" id="cd10437">
    <property type="entry name" value="GIY-YIG_HE_I-TevI_like"/>
    <property type="match status" value="1"/>
</dbReference>
<reference evidence="3 4" key="1">
    <citation type="submission" date="2021-01" db="EMBL/GenBank/DDBJ databases">
        <title>Genome public.</title>
        <authorList>
            <person name="Liu C."/>
            <person name="Sun Q."/>
        </authorList>
    </citation>
    <scope>NUCLEOTIDE SEQUENCE [LARGE SCALE GENOMIC DNA]</scope>
    <source>
        <strain evidence="3 4">YIM B02515</strain>
    </source>
</reference>
<dbReference type="Pfam" id="PF01541">
    <property type="entry name" value="GIY-YIG"/>
    <property type="match status" value="1"/>
</dbReference>
<dbReference type="NCBIfam" id="TIGR01453">
    <property type="entry name" value="grpIintron_endo"/>
    <property type="match status" value="1"/>
</dbReference>
<dbReference type="InterPro" id="IPR000305">
    <property type="entry name" value="GIY-YIG_endonuc"/>
</dbReference>
<dbReference type="EMBL" id="JAESWC010000009">
    <property type="protein sequence ID" value="MBL4937062.1"/>
    <property type="molecule type" value="Genomic_DNA"/>
</dbReference>
<proteinExistence type="predicted"/>
<organism evidence="3 4">
    <name type="scientific">Clostridium rhizosphaerae</name>
    <dbReference type="NCBI Taxonomy" id="2803861"/>
    <lineage>
        <taxon>Bacteria</taxon>
        <taxon>Bacillati</taxon>
        <taxon>Bacillota</taxon>
        <taxon>Clostridia</taxon>
        <taxon>Eubacteriales</taxon>
        <taxon>Clostridiaceae</taxon>
        <taxon>Clostridium</taxon>
    </lineage>
</organism>
<dbReference type="RefSeq" id="WP_202749817.1">
    <property type="nucleotide sequence ID" value="NZ_JAESWC010000009.1"/>
</dbReference>
<protein>
    <submittedName>
        <fullName evidence="3">GIY-YIG nuclease family protein</fullName>
    </submittedName>
</protein>
<dbReference type="SMART" id="SM00465">
    <property type="entry name" value="GIYc"/>
    <property type="match status" value="1"/>
</dbReference>
<evidence type="ECO:0000259" key="2">
    <source>
        <dbReference type="PROSITE" id="PS50164"/>
    </source>
</evidence>
<dbReference type="Pfam" id="PF20987">
    <property type="entry name" value="I-TevI_DNA-bd"/>
    <property type="match status" value="1"/>
</dbReference>
<dbReference type="Proteomes" id="UP000632377">
    <property type="component" value="Unassembled WGS sequence"/>
</dbReference>
<dbReference type="Pfam" id="PF07460">
    <property type="entry name" value="NUMOD3"/>
    <property type="match status" value="2"/>
</dbReference>
<sequence>MTGLYIIKNTINDMFYVGHSVDIERRFRAHKSYLIRNIHHCVYLQRVWNKYGEENFEFIILKECSLEESIKLEQYYIDNFKKSIYNTGDLAASGGDLISNNPNIDNIRKKKKQDAIKYYSRLTDEEKKEKYGRKGDKNPMYGKHHTDEVRKLLSEKAKRPNPNKGKKIEEIIGYDKAKEVKKILSEKASQKIGEKNPFYGKTHSNRIKEKLRERMLGSRPTNIRPVSIEGIIYESVTDASRRLDVCLATIIYRIKSSSEQYKSYGYLDI</sequence>
<dbReference type="SUPFAM" id="SSF64496">
    <property type="entry name" value="DNA-binding domain of intron-encoded endonucleases"/>
    <property type="match status" value="2"/>
</dbReference>
<accession>A0ABS1TD85</accession>
<dbReference type="SUPFAM" id="SSF82771">
    <property type="entry name" value="GIY-YIG endonuclease"/>
    <property type="match status" value="1"/>
</dbReference>
<dbReference type="InterPro" id="IPR035901">
    <property type="entry name" value="GIY-YIG_endonuc_sf"/>
</dbReference>
<dbReference type="InterPro" id="IPR003611">
    <property type="entry name" value="NUMOD3"/>
</dbReference>
<dbReference type="InterPro" id="IPR048681">
    <property type="entry name" value="I-TevI_DNA-bd"/>
</dbReference>
<comment type="similarity">
    <text evidence="1">To endonucleases of group I introns of fungi and phage.</text>
</comment>
<evidence type="ECO:0000256" key="1">
    <source>
        <dbReference type="ARBA" id="ARBA00010045"/>
    </source>
</evidence>
<dbReference type="SMART" id="SM00496">
    <property type="entry name" value="IENR2"/>
    <property type="match status" value="3"/>
</dbReference>
<evidence type="ECO:0000313" key="3">
    <source>
        <dbReference type="EMBL" id="MBL4937062.1"/>
    </source>
</evidence>
<name>A0ABS1TD85_9CLOT</name>
<feature type="domain" description="GIY-YIG" evidence="2">
    <location>
        <begin position="1"/>
        <end position="87"/>
    </location>
</feature>
<gene>
    <name evidence="3" type="ORF">JK636_15005</name>
</gene>